<keyword evidence="5" id="KW-0067">ATP-binding</keyword>
<comment type="caution">
    <text evidence="11">The sequence shown here is derived from an EMBL/GenBank/DDBJ whole genome shotgun (WGS) entry which is preliminary data.</text>
</comment>
<proteinExistence type="inferred from homology"/>
<dbReference type="InterPro" id="IPR013506">
    <property type="entry name" value="Topo_IIA_bsu_dom2"/>
</dbReference>
<dbReference type="GO" id="GO:0005524">
    <property type="term" value="F:ATP binding"/>
    <property type="evidence" value="ECO:0007669"/>
    <property type="project" value="UniProtKB-KW"/>
</dbReference>
<evidence type="ECO:0000313" key="12">
    <source>
        <dbReference type="Proteomes" id="UP001420932"/>
    </source>
</evidence>
<evidence type="ECO:0000256" key="6">
    <source>
        <dbReference type="ARBA" id="ARBA00023029"/>
    </source>
</evidence>
<dbReference type="EC" id="5.6.2.2" evidence="3"/>
<evidence type="ECO:0000256" key="8">
    <source>
        <dbReference type="ARBA" id="ARBA00023235"/>
    </source>
</evidence>
<name>A0AAP0HES3_9MAGN</name>
<dbReference type="Pfam" id="PF00204">
    <property type="entry name" value="DNA_gyraseB"/>
    <property type="match status" value="1"/>
</dbReference>
<keyword evidence="8" id="KW-0413">Isomerase</keyword>
<feature type="signal peptide" evidence="9">
    <location>
        <begin position="1"/>
        <end position="26"/>
    </location>
</feature>
<dbReference type="GO" id="GO:0003677">
    <property type="term" value="F:DNA binding"/>
    <property type="evidence" value="ECO:0007669"/>
    <property type="project" value="UniProtKB-KW"/>
</dbReference>
<comment type="catalytic activity">
    <reaction evidence="1">
        <text>ATP-dependent breakage, passage and rejoining of double-stranded DNA.</text>
        <dbReference type="EC" id="5.6.2.2"/>
    </reaction>
</comment>
<dbReference type="PANTHER" id="PTHR45866">
    <property type="entry name" value="DNA GYRASE/TOPOISOMERASE SUBUNIT B"/>
    <property type="match status" value="1"/>
</dbReference>
<dbReference type="InterPro" id="IPR020568">
    <property type="entry name" value="Ribosomal_Su5_D2-typ_SF"/>
</dbReference>
<gene>
    <name evidence="11" type="ORF">Syun_030924</name>
</gene>
<evidence type="ECO:0000313" key="11">
    <source>
        <dbReference type="EMBL" id="KAK9081942.1"/>
    </source>
</evidence>
<keyword evidence="7" id="KW-0238">DNA-binding</keyword>
<dbReference type="SUPFAM" id="SSF54211">
    <property type="entry name" value="Ribosomal protein S5 domain 2-like"/>
    <property type="match status" value="1"/>
</dbReference>
<evidence type="ECO:0000259" key="10">
    <source>
        <dbReference type="Pfam" id="PF00204"/>
    </source>
</evidence>
<dbReference type="EMBL" id="JBBNAF010000041">
    <property type="protein sequence ID" value="KAK9081942.1"/>
    <property type="molecule type" value="Genomic_DNA"/>
</dbReference>
<evidence type="ECO:0000256" key="4">
    <source>
        <dbReference type="ARBA" id="ARBA00022741"/>
    </source>
</evidence>
<reference evidence="11 12" key="1">
    <citation type="submission" date="2024-01" db="EMBL/GenBank/DDBJ databases">
        <title>Genome assemblies of Stephania.</title>
        <authorList>
            <person name="Yang L."/>
        </authorList>
    </citation>
    <scope>NUCLEOTIDE SEQUENCE [LARGE SCALE GENOMIC DNA]</scope>
    <source>
        <strain evidence="11">YNDBR</strain>
        <tissue evidence="11">Leaf</tissue>
    </source>
</reference>
<dbReference type="Proteomes" id="UP001420932">
    <property type="component" value="Unassembled WGS sequence"/>
</dbReference>
<organism evidence="11 12">
    <name type="scientific">Stephania yunnanensis</name>
    <dbReference type="NCBI Taxonomy" id="152371"/>
    <lineage>
        <taxon>Eukaryota</taxon>
        <taxon>Viridiplantae</taxon>
        <taxon>Streptophyta</taxon>
        <taxon>Embryophyta</taxon>
        <taxon>Tracheophyta</taxon>
        <taxon>Spermatophyta</taxon>
        <taxon>Magnoliopsida</taxon>
        <taxon>Ranunculales</taxon>
        <taxon>Menispermaceae</taxon>
        <taxon>Menispermoideae</taxon>
        <taxon>Cissampelideae</taxon>
        <taxon>Stephania</taxon>
    </lineage>
</organism>
<keyword evidence="9" id="KW-0732">Signal</keyword>
<dbReference type="PANTHER" id="PTHR45866:SF1">
    <property type="entry name" value="DNA GYRASE SUBUNIT B, MITOCHONDRIAL"/>
    <property type="match status" value="1"/>
</dbReference>
<dbReference type="GO" id="GO:0006265">
    <property type="term" value="P:DNA topological change"/>
    <property type="evidence" value="ECO:0007669"/>
    <property type="project" value="InterPro"/>
</dbReference>
<evidence type="ECO:0000256" key="9">
    <source>
        <dbReference type="SAM" id="SignalP"/>
    </source>
</evidence>
<feature type="chain" id="PRO_5043041707" description="DNA topoisomerase (ATP-hydrolyzing)" evidence="9">
    <location>
        <begin position="27"/>
        <end position="255"/>
    </location>
</feature>
<sequence>METIVTMLGCTLLFTISLNKFKAVTACSLCAQADIIEFHITTSLTESSLKTEQAKSRRPQSDEIVAWVASTLISGLARVQVLNSYNFLAATNFFNASLIPILSLIGDGIEHSTPTLIMEKPLHDTVGFSKAIDGITIDVALQWCSDAYSDTILGYANSIRTVDGGTHIDGVKASLTRTLNNLGKKSKIIKTRLGNPEVRRVVDASVQEYLTEYLELHPDVLDSILSKALNALKGVFTLFETSCVHHITAIHDLPL</sequence>
<feature type="domain" description="DNA topoisomerase type IIA subunit B" evidence="10">
    <location>
        <begin position="122"/>
        <end position="191"/>
    </location>
</feature>
<dbReference type="AlphaFoldDB" id="A0AAP0HES3"/>
<keyword evidence="4" id="KW-0547">Nucleotide-binding</keyword>
<evidence type="ECO:0000256" key="2">
    <source>
        <dbReference type="ARBA" id="ARBA00010708"/>
    </source>
</evidence>
<keyword evidence="6" id="KW-0799">Topoisomerase</keyword>
<dbReference type="GO" id="GO:0003918">
    <property type="term" value="F:DNA topoisomerase type II (double strand cut, ATP-hydrolyzing) activity"/>
    <property type="evidence" value="ECO:0007669"/>
    <property type="project" value="UniProtKB-EC"/>
</dbReference>
<keyword evidence="12" id="KW-1185">Reference proteome</keyword>
<evidence type="ECO:0000256" key="3">
    <source>
        <dbReference type="ARBA" id="ARBA00012895"/>
    </source>
</evidence>
<evidence type="ECO:0000256" key="5">
    <source>
        <dbReference type="ARBA" id="ARBA00022840"/>
    </source>
</evidence>
<evidence type="ECO:0000256" key="1">
    <source>
        <dbReference type="ARBA" id="ARBA00000185"/>
    </source>
</evidence>
<protein>
    <recommendedName>
        <fullName evidence="3">DNA topoisomerase (ATP-hydrolyzing)</fullName>
        <ecNumber evidence="3">5.6.2.2</ecNumber>
    </recommendedName>
</protein>
<evidence type="ECO:0000256" key="7">
    <source>
        <dbReference type="ARBA" id="ARBA00023125"/>
    </source>
</evidence>
<comment type="similarity">
    <text evidence="2">Belongs to the type II topoisomerase GyrB family.</text>
</comment>
<dbReference type="CDD" id="cd00329">
    <property type="entry name" value="TopoII_MutL_Trans"/>
    <property type="match status" value="1"/>
</dbReference>
<dbReference type="Gene3D" id="3.30.230.10">
    <property type="match status" value="2"/>
</dbReference>
<dbReference type="InterPro" id="IPR014721">
    <property type="entry name" value="Ribsml_uS5_D2-typ_fold_subgr"/>
</dbReference>
<accession>A0AAP0HES3</accession>